<dbReference type="PANTHER" id="PTHR23012">
    <property type="entry name" value="RING/FYVE/PHD ZINC FINGER DOMAIN-CONTAINING"/>
    <property type="match status" value="1"/>
</dbReference>
<keyword evidence="5" id="KW-0812">Transmembrane</keyword>
<name>A0A9E7FCG0_9LILI</name>
<dbReference type="EMBL" id="CP097505">
    <property type="protein sequence ID" value="URD91821.1"/>
    <property type="molecule type" value="Genomic_DNA"/>
</dbReference>
<accession>A0A9E7FCG0</accession>
<evidence type="ECO:0000256" key="5">
    <source>
        <dbReference type="SAM" id="Phobius"/>
    </source>
</evidence>
<evidence type="ECO:0000313" key="8">
    <source>
        <dbReference type="Proteomes" id="UP001055439"/>
    </source>
</evidence>
<dbReference type="GO" id="GO:0016020">
    <property type="term" value="C:membrane"/>
    <property type="evidence" value="ECO:0007669"/>
    <property type="project" value="TreeGrafter"/>
</dbReference>
<feature type="domain" description="RING-CH-type" evidence="6">
    <location>
        <begin position="99"/>
        <end position="120"/>
    </location>
</feature>
<dbReference type="AlphaFoldDB" id="A0A9E7FCG0"/>
<dbReference type="Proteomes" id="UP001055439">
    <property type="component" value="Chromosome 3"/>
</dbReference>
<dbReference type="InterPro" id="IPR022143">
    <property type="entry name" value="DUF3675"/>
</dbReference>
<evidence type="ECO:0000313" key="7">
    <source>
        <dbReference type="EMBL" id="URD91821.1"/>
    </source>
</evidence>
<evidence type="ECO:0000256" key="3">
    <source>
        <dbReference type="ARBA" id="ARBA00022833"/>
    </source>
</evidence>
<keyword evidence="2" id="KW-0863">Zinc-finger</keyword>
<keyword evidence="3" id="KW-0862">Zinc</keyword>
<dbReference type="InterPro" id="IPR011016">
    <property type="entry name" value="Znf_RING-CH"/>
</dbReference>
<dbReference type="Gene3D" id="3.30.40.10">
    <property type="entry name" value="Zinc/RING finger domain, C3HC4 (zinc finger)"/>
    <property type="match status" value="1"/>
</dbReference>
<keyword evidence="5" id="KW-0472">Membrane</keyword>
<keyword evidence="5" id="KW-1133">Transmembrane helix</keyword>
<evidence type="ECO:0000259" key="6">
    <source>
        <dbReference type="Pfam" id="PF12906"/>
    </source>
</evidence>
<dbReference type="OrthoDB" id="264354at2759"/>
<proteinExistence type="predicted"/>
<sequence length="275" mass="31813">METRTSQIRWSPQGHNSHFEQDMADHVYMHEEGERGDDGESESETEEERWHSETEKRSDCWWMTVGCLPPVLLLLLPCASAGYAMRRRKRGPRLWNPPFAHRECIQRWCDEKGSNVCEICLQKFEPGYTIPEKKASVDVGVTIRGSLEVPRLNYDPHNPEFISDNNSDFECAEVSPASRRHASYIRSIALMFMIVLVIRNLIAVITVGADHYASTILTVFLMRASGILLPFYLVMRFVSALQEARQQDQLQQFHIVDAWTIHRLEEEDHRIQIPS</sequence>
<evidence type="ECO:0000256" key="1">
    <source>
        <dbReference type="ARBA" id="ARBA00022723"/>
    </source>
</evidence>
<protein>
    <recommendedName>
        <fullName evidence="6">RING-CH-type domain-containing protein</fullName>
    </recommendedName>
</protein>
<feature type="region of interest" description="Disordered" evidence="4">
    <location>
        <begin position="32"/>
        <end position="51"/>
    </location>
</feature>
<dbReference type="SUPFAM" id="SSF57850">
    <property type="entry name" value="RING/U-box"/>
    <property type="match status" value="1"/>
</dbReference>
<evidence type="ECO:0000256" key="2">
    <source>
        <dbReference type="ARBA" id="ARBA00022771"/>
    </source>
</evidence>
<reference evidence="7" key="1">
    <citation type="submission" date="2022-05" db="EMBL/GenBank/DDBJ databases">
        <title>The Musa troglodytarum L. genome provides insights into the mechanism of non-climacteric behaviour and enrichment of carotenoids.</title>
        <authorList>
            <person name="Wang J."/>
        </authorList>
    </citation>
    <scope>NUCLEOTIDE SEQUENCE</scope>
    <source>
        <tissue evidence="7">Leaf</tissue>
    </source>
</reference>
<dbReference type="Pfam" id="PF12428">
    <property type="entry name" value="DUF3675"/>
    <property type="match status" value="1"/>
</dbReference>
<dbReference type="GO" id="GO:0008270">
    <property type="term" value="F:zinc ion binding"/>
    <property type="evidence" value="ECO:0007669"/>
    <property type="project" value="UniProtKB-KW"/>
</dbReference>
<dbReference type="InterPro" id="IPR033275">
    <property type="entry name" value="MARCH-like"/>
</dbReference>
<keyword evidence="8" id="KW-1185">Reference proteome</keyword>
<keyword evidence="1" id="KW-0479">Metal-binding</keyword>
<organism evidence="7 8">
    <name type="scientific">Musa troglodytarum</name>
    <name type="common">fe'i banana</name>
    <dbReference type="NCBI Taxonomy" id="320322"/>
    <lineage>
        <taxon>Eukaryota</taxon>
        <taxon>Viridiplantae</taxon>
        <taxon>Streptophyta</taxon>
        <taxon>Embryophyta</taxon>
        <taxon>Tracheophyta</taxon>
        <taxon>Spermatophyta</taxon>
        <taxon>Magnoliopsida</taxon>
        <taxon>Liliopsida</taxon>
        <taxon>Zingiberales</taxon>
        <taxon>Musaceae</taxon>
        <taxon>Musa</taxon>
    </lineage>
</organism>
<evidence type="ECO:0000256" key="4">
    <source>
        <dbReference type="SAM" id="MobiDB-lite"/>
    </source>
</evidence>
<feature type="transmembrane region" description="Helical" evidence="5">
    <location>
        <begin position="61"/>
        <end position="84"/>
    </location>
</feature>
<feature type="transmembrane region" description="Helical" evidence="5">
    <location>
        <begin position="215"/>
        <end position="235"/>
    </location>
</feature>
<dbReference type="InterPro" id="IPR013083">
    <property type="entry name" value="Znf_RING/FYVE/PHD"/>
</dbReference>
<dbReference type="PANTHER" id="PTHR23012:SF180">
    <property type="entry name" value="RING_FYVE_PHD ZINC FINGER SUPERFAMILY PROTEIN"/>
    <property type="match status" value="1"/>
</dbReference>
<dbReference type="Pfam" id="PF12906">
    <property type="entry name" value="RINGv"/>
    <property type="match status" value="1"/>
</dbReference>
<dbReference type="GO" id="GO:0016567">
    <property type="term" value="P:protein ubiquitination"/>
    <property type="evidence" value="ECO:0007669"/>
    <property type="project" value="TreeGrafter"/>
</dbReference>
<feature type="transmembrane region" description="Helical" evidence="5">
    <location>
        <begin position="188"/>
        <end position="209"/>
    </location>
</feature>
<gene>
    <name evidence="7" type="ORF">MUK42_00738</name>
</gene>
<dbReference type="GO" id="GO:0004842">
    <property type="term" value="F:ubiquitin-protein transferase activity"/>
    <property type="evidence" value="ECO:0007669"/>
    <property type="project" value="TreeGrafter"/>
</dbReference>